<reference evidence="1 2" key="1">
    <citation type="submission" date="2014-06" db="EMBL/GenBank/DDBJ databases">
        <title>Evolutionary Origins and Diversification of the Mycorrhizal Mutualists.</title>
        <authorList>
            <consortium name="DOE Joint Genome Institute"/>
            <consortium name="Mycorrhizal Genomics Consortium"/>
            <person name="Kohler A."/>
            <person name="Kuo A."/>
            <person name="Nagy L.G."/>
            <person name="Floudas D."/>
            <person name="Copeland A."/>
            <person name="Barry K.W."/>
            <person name="Cichocki N."/>
            <person name="Veneault-Fourrey C."/>
            <person name="LaButti K."/>
            <person name="Lindquist E.A."/>
            <person name="Lipzen A."/>
            <person name="Lundell T."/>
            <person name="Morin E."/>
            <person name="Murat C."/>
            <person name="Riley R."/>
            <person name="Ohm R."/>
            <person name="Sun H."/>
            <person name="Tunlid A."/>
            <person name="Henrissat B."/>
            <person name="Grigoriev I.V."/>
            <person name="Hibbett D.S."/>
            <person name="Martin F."/>
        </authorList>
    </citation>
    <scope>NUCLEOTIDE SEQUENCE [LARGE SCALE GENOMIC DNA]</scope>
    <source>
        <strain evidence="1 2">SS14</strain>
    </source>
</reference>
<evidence type="ECO:0000313" key="2">
    <source>
        <dbReference type="Proteomes" id="UP000054279"/>
    </source>
</evidence>
<organism evidence="1 2">
    <name type="scientific">Sphaerobolus stellatus (strain SS14)</name>
    <dbReference type="NCBI Taxonomy" id="990650"/>
    <lineage>
        <taxon>Eukaryota</taxon>
        <taxon>Fungi</taxon>
        <taxon>Dikarya</taxon>
        <taxon>Basidiomycota</taxon>
        <taxon>Agaricomycotina</taxon>
        <taxon>Agaricomycetes</taxon>
        <taxon>Phallomycetidae</taxon>
        <taxon>Geastrales</taxon>
        <taxon>Sphaerobolaceae</taxon>
        <taxon>Sphaerobolus</taxon>
    </lineage>
</organism>
<name>A0A0C9TY59_SPHS4</name>
<evidence type="ECO:0000313" key="1">
    <source>
        <dbReference type="EMBL" id="KIJ26779.1"/>
    </source>
</evidence>
<dbReference type="HOGENOM" id="CLU_3088806_0_0_1"/>
<dbReference type="AlphaFoldDB" id="A0A0C9TY59"/>
<accession>A0A0C9TY59</accession>
<sequence length="52" mass="6326">MLKRVQEALQFLRPFVEEKKRVVHEYGIDYPDKKAIFSTWFIDDAQLRGYSY</sequence>
<keyword evidence="2" id="KW-1185">Reference proteome</keyword>
<proteinExistence type="predicted"/>
<dbReference type="Proteomes" id="UP000054279">
    <property type="component" value="Unassembled WGS sequence"/>
</dbReference>
<dbReference type="OrthoDB" id="1844152at2759"/>
<gene>
    <name evidence="1" type="ORF">M422DRAFT_272121</name>
</gene>
<protein>
    <submittedName>
        <fullName evidence="1">Unplaced genomic scaffold SPHSTscaffold_282, whole genome shotgun sequence</fullName>
    </submittedName>
</protein>
<dbReference type="EMBL" id="KN837357">
    <property type="protein sequence ID" value="KIJ26779.1"/>
    <property type="molecule type" value="Genomic_DNA"/>
</dbReference>